<evidence type="ECO:0000256" key="1">
    <source>
        <dbReference type="ARBA" id="ARBA00004651"/>
    </source>
</evidence>
<dbReference type="PIRSF" id="PIRSF006324">
    <property type="entry name" value="LeuE"/>
    <property type="match status" value="1"/>
</dbReference>
<gene>
    <name evidence="8" type="ORF">POL68_24825</name>
</gene>
<evidence type="ECO:0000313" key="8">
    <source>
        <dbReference type="EMBL" id="MDC0711716.1"/>
    </source>
</evidence>
<comment type="subcellular location">
    <subcellularLocation>
        <location evidence="1">Cell membrane</location>
        <topology evidence="1">Multi-pass membrane protein</topology>
    </subcellularLocation>
</comment>
<keyword evidence="3" id="KW-1003">Cell membrane</keyword>
<name>A0ABT5DDJ9_9BACT</name>
<reference evidence="8 9" key="1">
    <citation type="submission" date="2022-11" db="EMBL/GenBank/DDBJ databases">
        <title>Minimal conservation of predation-associated metabolite biosynthetic gene clusters underscores biosynthetic potential of Myxococcota including descriptions for ten novel species: Archangium lansinium sp. nov., Myxococcus landrumus sp. nov., Nannocystis bai.</title>
        <authorList>
            <person name="Ahearne A."/>
            <person name="Stevens C."/>
            <person name="Dowd S."/>
        </authorList>
    </citation>
    <scope>NUCLEOTIDE SEQUENCE [LARGE SCALE GENOMIC DNA]</scope>
    <source>
        <strain evidence="8 9">NCWAL01</strain>
    </source>
</reference>
<feature type="transmembrane region" description="Helical" evidence="7">
    <location>
        <begin position="6"/>
        <end position="28"/>
    </location>
</feature>
<organism evidence="8 9">
    <name type="scientific">Stigmatella ashevillensis</name>
    <dbReference type="NCBI Taxonomy" id="2995309"/>
    <lineage>
        <taxon>Bacteria</taxon>
        <taxon>Pseudomonadati</taxon>
        <taxon>Myxococcota</taxon>
        <taxon>Myxococcia</taxon>
        <taxon>Myxococcales</taxon>
        <taxon>Cystobacterineae</taxon>
        <taxon>Archangiaceae</taxon>
        <taxon>Stigmatella</taxon>
    </lineage>
</organism>
<evidence type="ECO:0000256" key="6">
    <source>
        <dbReference type="ARBA" id="ARBA00023136"/>
    </source>
</evidence>
<dbReference type="Pfam" id="PF01810">
    <property type="entry name" value="LysE"/>
    <property type="match status" value="1"/>
</dbReference>
<dbReference type="PANTHER" id="PTHR30086">
    <property type="entry name" value="ARGININE EXPORTER PROTEIN ARGO"/>
    <property type="match status" value="1"/>
</dbReference>
<evidence type="ECO:0000313" key="9">
    <source>
        <dbReference type="Proteomes" id="UP001221838"/>
    </source>
</evidence>
<evidence type="ECO:0000256" key="2">
    <source>
        <dbReference type="ARBA" id="ARBA00007928"/>
    </source>
</evidence>
<keyword evidence="5 7" id="KW-1133">Transmembrane helix</keyword>
<dbReference type="RefSeq" id="WP_272141706.1">
    <property type="nucleotide sequence ID" value="NZ_JAQNDM010000002.1"/>
</dbReference>
<proteinExistence type="inferred from homology"/>
<feature type="transmembrane region" description="Helical" evidence="7">
    <location>
        <begin position="184"/>
        <end position="201"/>
    </location>
</feature>
<sequence>MQFDTWLVFLVTSIGLSLSPGPNSLLALTHGALHGSRKTLFTVFGGVLGFVAIIALCMFGIGSLIKSSVLWLTALKWVGGIYLAWLGIQVWRSPSVSVAVSTEPTEANGWSLFRQGFLSAATNPKGLLFFSAFLPQFIDPHRSLVPQFAVVAATYAATEFLAEYALASAANRVRPWLGRVGRRFNRVCGGVFIAIGAALPLRA</sequence>
<dbReference type="InterPro" id="IPR001123">
    <property type="entry name" value="LeuE-type"/>
</dbReference>
<keyword evidence="6 7" id="KW-0472">Membrane</keyword>
<keyword evidence="4 7" id="KW-0812">Transmembrane</keyword>
<protein>
    <submittedName>
        <fullName evidence="8">LysE family transporter</fullName>
    </submittedName>
</protein>
<dbReference type="Proteomes" id="UP001221838">
    <property type="component" value="Unassembled WGS sequence"/>
</dbReference>
<dbReference type="PANTHER" id="PTHR30086:SF14">
    <property type="entry name" value="HOMOSERINE_HOMOSERINE LACTONE EFFLUX PROTEIN"/>
    <property type="match status" value="1"/>
</dbReference>
<dbReference type="EMBL" id="JAQNDM010000002">
    <property type="protein sequence ID" value="MDC0711716.1"/>
    <property type="molecule type" value="Genomic_DNA"/>
</dbReference>
<feature type="transmembrane region" description="Helical" evidence="7">
    <location>
        <begin position="40"/>
        <end position="62"/>
    </location>
</feature>
<evidence type="ECO:0000256" key="7">
    <source>
        <dbReference type="SAM" id="Phobius"/>
    </source>
</evidence>
<comment type="similarity">
    <text evidence="2">Belongs to the Rht family.</text>
</comment>
<feature type="transmembrane region" description="Helical" evidence="7">
    <location>
        <begin position="68"/>
        <end position="88"/>
    </location>
</feature>
<evidence type="ECO:0000256" key="4">
    <source>
        <dbReference type="ARBA" id="ARBA00022692"/>
    </source>
</evidence>
<evidence type="ECO:0000256" key="5">
    <source>
        <dbReference type="ARBA" id="ARBA00022989"/>
    </source>
</evidence>
<accession>A0ABT5DDJ9</accession>
<keyword evidence="9" id="KW-1185">Reference proteome</keyword>
<evidence type="ECO:0000256" key="3">
    <source>
        <dbReference type="ARBA" id="ARBA00022475"/>
    </source>
</evidence>
<comment type="caution">
    <text evidence="8">The sequence shown here is derived from an EMBL/GenBank/DDBJ whole genome shotgun (WGS) entry which is preliminary data.</text>
</comment>